<comment type="caution">
    <text evidence="2">The sequence shown here is derived from an EMBL/GenBank/DDBJ whole genome shotgun (WGS) entry which is preliminary data.</text>
</comment>
<dbReference type="Pfam" id="PF04266">
    <property type="entry name" value="ASCH"/>
    <property type="match status" value="1"/>
</dbReference>
<dbReference type="AlphaFoldDB" id="A0A372ZLL0"/>
<feature type="domain" description="ASCH" evidence="1">
    <location>
        <begin position="8"/>
        <end position="113"/>
    </location>
</feature>
<dbReference type="RefSeq" id="WP_117485312.1">
    <property type="nucleotide sequence ID" value="NZ_QVIG01000001.1"/>
</dbReference>
<dbReference type="InterPro" id="IPR007374">
    <property type="entry name" value="ASCH_domain"/>
</dbReference>
<dbReference type="SMART" id="SM01022">
    <property type="entry name" value="ASCH"/>
    <property type="match status" value="1"/>
</dbReference>
<dbReference type="Proteomes" id="UP000263377">
    <property type="component" value="Unassembled WGS sequence"/>
</dbReference>
<evidence type="ECO:0000259" key="1">
    <source>
        <dbReference type="SMART" id="SM01022"/>
    </source>
</evidence>
<protein>
    <submittedName>
        <fullName evidence="2">ASCH domain-containing protein</fullName>
    </submittedName>
</protein>
<dbReference type="EMBL" id="QVIG01000001">
    <property type="protein sequence ID" value="RGD56726.1"/>
    <property type="molecule type" value="Genomic_DNA"/>
</dbReference>
<name>A0A372ZLL0_9ACTN</name>
<proteinExistence type="predicted"/>
<sequence length="113" mass="12743">MSDQERVIRIRRPYLDLIAAGTKTIEVRVGYPSMRRIRPGQTLVFESGDAHCRTHVTGITEYPSFDAMLDTEDPEAIGSEGMSRTELLTACREIYPPEKEQLGVLAIHLRLTP</sequence>
<keyword evidence="3" id="KW-1185">Reference proteome</keyword>
<dbReference type="Gene3D" id="2.30.130.30">
    <property type="entry name" value="Hypothetical protein"/>
    <property type="match status" value="1"/>
</dbReference>
<gene>
    <name evidence="2" type="ORF">DR950_01995</name>
</gene>
<reference evidence="2 3" key="1">
    <citation type="submission" date="2018-08" db="EMBL/GenBank/DDBJ databases">
        <title>Diversity &amp; Physiological Properties of Lignin-Decomposing Actinobacteria from Soil.</title>
        <authorList>
            <person name="Roh S.G."/>
            <person name="Kim S.B."/>
        </authorList>
    </citation>
    <scope>NUCLEOTIDE SEQUENCE [LARGE SCALE GENOMIC DNA]</scope>
    <source>
        <strain evidence="2 3">MMS17-GH009</strain>
    </source>
</reference>
<evidence type="ECO:0000313" key="3">
    <source>
        <dbReference type="Proteomes" id="UP000263377"/>
    </source>
</evidence>
<evidence type="ECO:0000313" key="2">
    <source>
        <dbReference type="EMBL" id="RGD56726.1"/>
    </source>
</evidence>
<dbReference type="SUPFAM" id="SSF88697">
    <property type="entry name" value="PUA domain-like"/>
    <property type="match status" value="1"/>
</dbReference>
<dbReference type="InterPro" id="IPR015947">
    <property type="entry name" value="PUA-like_sf"/>
</dbReference>
<organism evidence="2 3">
    <name type="scientific">Kitasatospora xanthocidica</name>
    <dbReference type="NCBI Taxonomy" id="83382"/>
    <lineage>
        <taxon>Bacteria</taxon>
        <taxon>Bacillati</taxon>
        <taxon>Actinomycetota</taxon>
        <taxon>Actinomycetes</taxon>
        <taxon>Kitasatosporales</taxon>
        <taxon>Streptomycetaceae</taxon>
        <taxon>Kitasatospora</taxon>
    </lineage>
</organism>
<accession>A0A372ZLL0</accession>